<dbReference type="Pfam" id="PF01075">
    <property type="entry name" value="Glyco_transf_9"/>
    <property type="match status" value="1"/>
</dbReference>
<dbReference type="PANTHER" id="PTHR30160:SF1">
    <property type="entry name" value="LIPOPOLYSACCHARIDE 1,2-N-ACETYLGLUCOSAMINETRANSFERASE-RELATED"/>
    <property type="match status" value="1"/>
</dbReference>
<name>A0A6N3IPF8_9BACT</name>
<keyword evidence="1" id="KW-0328">Glycosyltransferase</keyword>
<dbReference type="GO" id="GO:0005829">
    <property type="term" value="C:cytosol"/>
    <property type="evidence" value="ECO:0007669"/>
    <property type="project" value="TreeGrafter"/>
</dbReference>
<dbReference type="AlphaFoldDB" id="A0A6N3IPF8"/>
<dbReference type="EMBL" id="CADCWN010000394">
    <property type="protein sequence ID" value="CAA9590213.1"/>
    <property type="molecule type" value="Genomic_DNA"/>
</dbReference>
<dbReference type="GO" id="GO:0008713">
    <property type="term" value="F:ADP-heptose-lipopolysaccharide heptosyltransferase activity"/>
    <property type="evidence" value="ECO:0007669"/>
    <property type="project" value="TreeGrafter"/>
</dbReference>
<organism evidence="3">
    <name type="scientific">uncultured Thermomicrobiales bacterium</name>
    <dbReference type="NCBI Taxonomy" id="1645740"/>
    <lineage>
        <taxon>Bacteria</taxon>
        <taxon>Pseudomonadati</taxon>
        <taxon>Thermomicrobiota</taxon>
        <taxon>Thermomicrobia</taxon>
        <taxon>Thermomicrobiales</taxon>
        <taxon>environmental samples</taxon>
    </lineage>
</organism>
<reference evidence="3" key="1">
    <citation type="submission" date="2020-02" db="EMBL/GenBank/DDBJ databases">
        <authorList>
            <person name="Meier V. D."/>
        </authorList>
    </citation>
    <scope>NUCLEOTIDE SEQUENCE</scope>
    <source>
        <strain evidence="3">AVDCRST_MAG18</strain>
    </source>
</reference>
<dbReference type="InterPro" id="IPR051199">
    <property type="entry name" value="LPS_LOS_Heptosyltrfase"/>
</dbReference>
<evidence type="ECO:0000256" key="2">
    <source>
        <dbReference type="ARBA" id="ARBA00022679"/>
    </source>
</evidence>
<evidence type="ECO:0000256" key="1">
    <source>
        <dbReference type="ARBA" id="ARBA00022676"/>
    </source>
</evidence>
<evidence type="ECO:0008006" key="4">
    <source>
        <dbReference type="Google" id="ProtNLM"/>
    </source>
</evidence>
<dbReference type="GO" id="GO:0009244">
    <property type="term" value="P:lipopolysaccharide core region biosynthetic process"/>
    <property type="evidence" value="ECO:0007669"/>
    <property type="project" value="TreeGrafter"/>
</dbReference>
<accession>A0A6N3IPF8</accession>
<dbReference type="SUPFAM" id="SSF53756">
    <property type="entry name" value="UDP-Glycosyltransferase/glycogen phosphorylase"/>
    <property type="match status" value="1"/>
</dbReference>
<gene>
    <name evidence="3" type="ORF">AVDCRST_MAG18-4907</name>
</gene>
<dbReference type="PANTHER" id="PTHR30160">
    <property type="entry name" value="TETRAACYLDISACCHARIDE 4'-KINASE-RELATED"/>
    <property type="match status" value="1"/>
</dbReference>
<protein>
    <recommendedName>
        <fullName evidence="4">ADP-heptose--lipooligosaccharide heptosyltransferase II</fullName>
    </recommendedName>
</protein>
<sequence length="404" mass="42933">MSGAALTRRQRVRRLLLRAGGRALARGRTAHPGEGAALRRLLLIRPDHLGDVLWLTPALRGLRAQFPEAAITVAIGPWSRPILAGNRDYDTLLTIDFPGFTRQPKGNPLAPYRLLRATARELRAREFDAALILRDDHWWGGLLAATAGIPRRFGFAHPDVAPFLTDALPLPVGEHAALGNLRLADALLRESGRAELLDGHAAARSASLVHPLVFAPGEVAERHAAALLGQLDGVGPIVAVHASAGVPVKLWDEGRLATVADRLVAERGARIVLTGSRGDEGLTGTVAAGMATGAPLDLTDRTNIPELVALYRRCALVIGPDSGALHLAVAAGVPTIHLYGPADPVRFGPWGDPRRQRVIRAGMHCDRCGDLSPGRPRGAACMLAIGVDDVLAVAHELLSEQGDR</sequence>
<keyword evidence="2" id="KW-0808">Transferase</keyword>
<evidence type="ECO:0000313" key="3">
    <source>
        <dbReference type="EMBL" id="CAA9590213.1"/>
    </source>
</evidence>
<dbReference type="InterPro" id="IPR002201">
    <property type="entry name" value="Glyco_trans_9"/>
</dbReference>
<proteinExistence type="predicted"/>
<dbReference type="CDD" id="cd03789">
    <property type="entry name" value="GT9_LPS_heptosyltransferase"/>
    <property type="match status" value="1"/>
</dbReference>
<dbReference type="Gene3D" id="3.40.50.2000">
    <property type="entry name" value="Glycogen Phosphorylase B"/>
    <property type="match status" value="2"/>
</dbReference>